<comment type="caution">
    <text evidence="2">The sequence shown here is derived from an EMBL/GenBank/DDBJ whole genome shotgun (WGS) entry which is preliminary data.</text>
</comment>
<dbReference type="Proteomes" id="UP001408789">
    <property type="component" value="Unassembled WGS sequence"/>
</dbReference>
<evidence type="ECO:0000313" key="2">
    <source>
        <dbReference type="EMBL" id="KAK9048954.1"/>
    </source>
</evidence>
<dbReference type="InterPro" id="IPR007612">
    <property type="entry name" value="LOR"/>
</dbReference>
<dbReference type="InterPro" id="IPR038595">
    <property type="entry name" value="LOR_sf"/>
</dbReference>
<dbReference type="PANTHER" id="PTHR31087:SF122">
    <property type="entry name" value="TUBBY-LIKE PROTEIN"/>
    <property type="match status" value="1"/>
</dbReference>
<gene>
    <name evidence="2" type="ORF">SSX86_032080</name>
</gene>
<dbReference type="SUPFAM" id="SSF54518">
    <property type="entry name" value="Tubby C-terminal domain-like"/>
    <property type="match status" value="1"/>
</dbReference>
<sequence>MTQSICSSTVIGQQFIAPHESNLIVNRYSGGDFVITDTENKIILTVKSCDTVFHRQRLLLDECERPIATLRAKNKTAHARWNVFRGESKAESDMIFSATTDHMIQNHIHVNVSLANKMSSGDDCDFYIKGNWLNGNCDIRKRDSSSSIAQMHEWLSPHKFKVKIDPNVDYAFVVALIAIVDGIESHGPTKVVALNVAKQFALAFAAKMIVLDILL</sequence>
<comment type="similarity">
    <text evidence="1">Belongs to the LOR family.</text>
</comment>
<keyword evidence="3" id="KW-1185">Reference proteome</keyword>
<dbReference type="Gene3D" id="2.40.160.200">
    <property type="entry name" value="LURP1-related"/>
    <property type="match status" value="1"/>
</dbReference>
<organism evidence="2 3">
    <name type="scientific">Deinandra increscens subsp. villosa</name>
    <dbReference type="NCBI Taxonomy" id="3103831"/>
    <lineage>
        <taxon>Eukaryota</taxon>
        <taxon>Viridiplantae</taxon>
        <taxon>Streptophyta</taxon>
        <taxon>Embryophyta</taxon>
        <taxon>Tracheophyta</taxon>
        <taxon>Spermatophyta</taxon>
        <taxon>Magnoliopsida</taxon>
        <taxon>eudicotyledons</taxon>
        <taxon>Gunneridae</taxon>
        <taxon>Pentapetalae</taxon>
        <taxon>asterids</taxon>
        <taxon>campanulids</taxon>
        <taxon>Asterales</taxon>
        <taxon>Asteraceae</taxon>
        <taxon>Asteroideae</taxon>
        <taxon>Heliantheae alliance</taxon>
        <taxon>Madieae</taxon>
        <taxon>Madiinae</taxon>
        <taxon>Deinandra</taxon>
    </lineage>
</organism>
<dbReference type="AlphaFoldDB" id="A0AAP0C8D2"/>
<evidence type="ECO:0000313" key="3">
    <source>
        <dbReference type="Proteomes" id="UP001408789"/>
    </source>
</evidence>
<dbReference type="InterPro" id="IPR025659">
    <property type="entry name" value="Tubby-like_C"/>
</dbReference>
<dbReference type="EMBL" id="JBCNJP010009240">
    <property type="protein sequence ID" value="KAK9048954.1"/>
    <property type="molecule type" value="Genomic_DNA"/>
</dbReference>
<dbReference type="PANTHER" id="PTHR31087">
    <property type="match status" value="1"/>
</dbReference>
<accession>A0AAP0C8D2</accession>
<dbReference type="Pfam" id="PF04525">
    <property type="entry name" value="LOR"/>
    <property type="match status" value="1"/>
</dbReference>
<evidence type="ECO:0000256" key="1">
    <source>
        <dbReference type="ARBA" id="ARBA00005437"/>
    </source>
</evidence>
<reference evidence="2 3" key="1">
    <citation type="submission" date="2024-04" db="EMBL/GenBank/DDBJ databases">
        <title>The reference genome of an endangered Asteraceae, Deinandra increscens subsp. villosa, native to the Central Coast of California.</title>
        <authorList>
            <person name="Guilliams M."/>
            <person name="Hasenstab-Lehman K."/>
            <person name="Meyer R."/>
            <person name="Mcevoy S."/>
        </authorList>
    </citation>
    <scope>NUCLEOTIDE SEQUENCE [LARGE SCALE GENOMIC DNA]</scope>
    <source>
        <tissue evidence="2">Leaf</tissue>
    </source>
</reference>
<proteinExistence type="inferred from homology"/>
<protein>
    <submittedName>
        <fullName evidence="2">Uncharacterized protein</fullName>
    </submittedName>
</protein>
<name>A0AAP0C8D2_9ASTR</name>